<protein>
    <recommendedName>
        <fullName evidence="1">EthD domain-containing protein</fullName>
    </recommendedName>
</protein>
<proteinExistence type="predicted"/>
<dbReference type="RefSeq" id="WP_090060872.1">
    <property type="nucleotide sequence ID" value="NZ_FORH01000004.1"/>
</dbReference>
<accession>A0A1I3S789</accession>
<organism evidence="2 3">
    <name type="scientific">Celeribacter neptunius</name>
    <dbReference type="NCBI Taxonomy" id="588602"/>
    <lineage>
        <taxon>Bacteria</taxon>
        <taxon>Pseudomonadati</taxon>
        <taxon>Pseudomonadota</taxon>
        <taxon>Alphaproteobacteria</taxon>
        <taxon>Rhodobacterales</taxon>
        <taxon>Roseobacteraceae</taxon>
        <taxon>Celeribacter</taxon>
    </lineage>
</organism>
<name>A0A1I3S789_9RHOB</name>
<sequence length="230" mass="26298">MIARFGLLQKAPDLSEEAFDAHWKEVHGPLASKMPGLRNYWQHRVVDKEQFGISHARGPWDLDGMSELHFDSLEAMKQAVAAPSFADALGDEDGFLADVHLVACEKHVVVPFDAKGGPFVKRMTLLRKLDGMSDEQFRHEWLKVHADWVRQWPDVLGYTQNIVVDRYHASREDSADYADVPVDGIVEFWFRDTETAAKLYASDIVTRTQEHAKEFLAEITPYFVQTRQIV</sequence>
<dbReference type="STRING" id="588602.SAMN04487991_2339"/>
<evidence type="ECO:0000259" key="1">
    <source>
        <dbReference type="Pfam" id="PF07110"/>
    </source>
</evidence>
<dbReference type="NCBIfam" id="TIGR02118">
    <property type="entry name" value="EthD family reductase"/>
    <property type="match status" value="1"/>
</dbReference>
<gene>
    <name evidence="2" type="ORF">SAMN04487991_2339</name>
</gene>
<dbReference type="Pfam" id="PF07110">
    <property type="entry name" value="EthD"/>
    <property type="match status" value="2"/>
</dbReference>
<dbReference type="InterPro" id="IPR011008">
    <property type="entry name" value="Dimeric_a/b-barrel"/>
</dbReference>
<dbReference type="Proteomes" id="UP000199630">
    <property type="component" value="Unassembled WGS sequence"/>
</dbReference>
<dbReference type="InterPro" id="IPR009799">
    <property type="entry name" value="EthD_dom"/>
</dbReference>
<evidence type="ECO:0000313" key="2">
    <source>
        <dbReference type="EMBL" id="SFJ53902.1"/>
    </source>
</evidence>
<feature type="domain" description="EthD" evidence="1">
    <location>
        <begin position="130"/>
        <end position="216"/>
    </location>
</feature>
<feature type="domain" description="EthD" evidence="1">
    <location>
        <begin position="12"/>
        <end position="96"/>
    </location>
</feature>
<dbReference type="EMBL" id="FORH01000004">
    <property type="protein sequence ID" value="SFJ53902.1"/>
    <property type="molecule type" value="Genomic_DNA"/>
</dbReference>
<dbReference type="Gene3D" id="3.30.70.100">
    <property type="match status" value="2"/>
</dbReference>
<evidence type="ECO:0000313" key="3">
    <source>
        <dbReference type="Proteomes" id="UP000199630"/>
    </source>
</evidence>
<dbReference type="SUPFAM" id="SSF54909">
    <property type="entry name" value="Dimeric alpha+beta barrel"/>
    <property type="match status" value="2"/>
</dbReference>
<dbReference type="GO" id="GO:0016491">
    <property type="term" value="F:oxidoreductase activity"/>
    <property type="evidence" value="ECO:0007669"/>
    <property type="project" value="InterPro"/>
</dbReference>
<keyword evidence="3" id="KW-1185">Reference proteome</keyword>
<dbReference type="OrthoDB" id="6369070at2"/>
<reference evidence="3" key="1">
    <citation type="submission" date="2016-10" db="EMBL/GenBank/DDBJ databases">
        <authorList>
            <person name="Varghese N."/>
            <person name="Submissions S."/>
        </authorList>
    </citation>
    <scope>NUCLEOTIDE SEQUENCE [LARGE SCALE GENOMIC DNA]</scope>
    <source>
        <strain evidence="3">DSM 26471</strain>
    </source>
</reference>
<dbReference type="AlphaFoldDB" id="A0A1I3S789"/>